<organism evidence="2 3">
    <name type="scientific">Clostridium vincentii</name>
    <dbReference type="NCBI Taxonomy" id="52704"/>
    <lineage>
        <taxon>Bacteria</taxon>
        <taxon>Bacillati</taxon>
        <taxon>Bacillota</taxon>
        <taxon>Clostridia</taxon>
        <taxon>Eubacteriales</taxon>
        <taxon>Clostridiaceae</taxon>
        <taxon>Clostridium</taxon>
    </lineage>
</organism>
<keyword evidence="1" id="KW-0812">Transmembrane</keyword>
<reference evidence="2 3" key="1">
    <citation type="submission" date="2018-03" db="EMBL/GenBank/DDBJ databases">
        <title>Genome sequence of Clostridium vincentii DSM 10228.</title>
        <authorList>
            <person name="Poehlein A."/>
            <person name="Daniel R."/>
        </authorList>
    </citation>
    <scope>NUCLEOTIDE SEQUENCE [LARGE SCALE GENOMIC DNA]</scope>
    <source>
        <strain evidence="2 3">DSM 10228</strain>
    </source>
</reference>
<dbReference type="AlphaFoldDB" id="A0A2T0B7J1"/>
<keyword evidence="1" id="KW-1133">Transmembrane helix</keyword>
<feature type="transmembrane region" description="Helical" evidence="1">
    <location>
        <begin position="6"/>
        <end position="23"/>
    </location>
</feature>
<keyword evidence="1" id="KW-0472">Membrane</keyword>
<proteinExistence type="predicted"/>
<feature type="transmembrane region" description="Helical" evidence="1">
    <location>
        <begin position="35"/>
        <end position="55"/>
    </location>
</feature>
<keyword evidence="3" id="KW-1185">Reference proteome</keyword>
<dbReference type="Proteomes" id="UP000239471">
    <property type="component" value="Unassembled WGS sequence"/>
</dbReference>
<comment type="caution">
    <text evidence="2">The sequence shown here is derived from an EMBL/GenBank/DDBJ whole genome shotgun (WGS) entry which is preliminary data.</text>
</comment>
<name>A0A2T0B7J1_9CLOT</name>
<gene>
    <name evidence="2" type="ORF">CLVI_31740</name>
</gene>
<evidence type="ECO:0000313" key="3">
    <source>
        <dbReference type="Proteomes" id="UP000239471"/>
    </source>
</evidence>
<dbReference type="EMBL" id="PVXQ01000052">
    <property type="protein sequence ID" value="PRR79846.1"/>
    <property type="molecule type" value="Genomic_DNA"/>
</dbReference>
<evidence type="ECO:0000256" key="1">
    <source>
        <dbReference type="SAM" id="Phobius"/>
    </source>
</evidence>
<accession>A0A2T0B7J1</accession>
<protein>
    <submittedName>
        <fullName evidence="2">Uncharacterized protein</fullName>
    </submittedName>
</protein>
<evidence type="ECO:0000313" key="2">
    <source>
        <dbReference type="EMBL" id="PRR79846.1"/>
    </source>
</evidence>
<sequence>MPCLILISVIWLGVIFIKGIVKLKSSFIAEIDKFSNLLVLYLLILFNNEGILLLYI</sequence>